<dbReference type="Proteomes" id="UP000694920">
    <property type="component" value="Unplaced"/>
</dbReference>
<proteinExistence type="predicted"/>
<reference evidence="3" key="1">
    <citation type="submission" date="2025-08" db="UniProtKB">
        <authorList>
            <consortium name="RefSeq"/>
        </authorList>
    </citation>
    <scope>IDENTIFICATION</scope>
</reference>
<name>A0AAJ7C7U9_CEPCN</name>
<dbReference type="PANTHER" id="PTHR34344">
    <property type="entry name" value="UPF0184 PROTEIN C9ORF16"/>
    <property type="match status" value="1"/>
</dbReference>
<accession>A0AAJ7C7U9</accession>
<sequence length="95" mass="10872">MADDNMGEGAVNPQKTKGNEENGVEINEDDINNEEEFQAINAQLDQLNSALDTIERKNDDIQAELVELLKSNREARKQFEESRKEEKQEPEKPNL</sequence>
<dbReference type="AlphaFoldDB" id="A0AAJ7C7U9"/>
<keyword evidence="2" id="KW-1185">Reference proteome</keyword>
<feature type="region of interest" description="Disordered" evidence="1">
    <location>
        <begin position="1"/>
        <end position="34"/>
    </location>
</feature>
<dbReference type="GeneID" id="107271921"/>
<evidence type="ECO:0000256" key="1">
    <source>
        <dbReference type="SAM" id="MobiDB-lite"/>
    </source>
</evidence>
<dbReference type="RefSeq" id="XP_015603981.1">
    <property type="nucleotide sequence ID" value="XM_015748495.2"/>
</dbReference>
<dbReference type="InterPro" id="IPR005374">
    <property type="entry name" value="BBLN_eukaryota"/>
</dbReference>
<evidence type="ECO:0000313" key="2">
    <source>
        <dbReference type="Proteomes" id="UP000694920"/>
    </source>
</evidence>
<feature type="region of interest" description="Disordered" evidence="1">
    <location>
        <begin position="75"/>
        <end position="95"/>
    </location>
</feature>
<dbReference type="Pfam" id="PF03670">
    <property type="entry name" value="UPF0184"/>
    <property type="match status" value="1"/>
</dbReference>
<dbReference type="PANTHER" id="PTHR34344:SF1">
    <property type="entry name" value="BUBLIN COILED-COIL PROTEIN"/>
    <property type="match status" value="1"/>
</dbReference>
<organism evidence="2 3">
    <name type="scientific">Cephus cinctus</name>
    <name type="common">Wheat stem sawfly</name>
    <dbReference type="NCBI Taxonomy" id="211228"/>
    <lineage>
        <taxon>Eukaryota</taxon>
        <taxon>Metazoa</taxon>
        <taxon>Ecdysozoa</taxon>
        <taxon>Arthropoda</taxon>
        <taxon>Hexapoda</taxon>
        <taxon>Insecta</taxon>
        <taxon>Pterygota</taxon>
        <taxon>Neoptera</taxon>
        <taxon>Endopterygota</taxon>
        <taxon>Hymenoptera</taxon>
        <taxon>Cephoidea</taxon>
        <taxon>Cephidae</taxon>
        <taxon>Cephus</taxon>
    </lineage>
</organism>
<protein>
    <submittedName>
        <fullName evidence="3">UPF0184 protein C9orf16</fullName>
    </submittedName>
</protein>
<dbReference type="KEGG" id="ccin:107271921"/>
<feature type="compositionally biased region" description="Acidic residues" evidence="1">
    <location>
        <begin position="22"/>
        <end position="34"/>
    </location>
</feature>
<gene>
    <name evidence="3" type="primary">LOC107271921</name>
</gene>
<evidence type="ECO:0000313" key="3">
    <source>
        <dbReference type="RefSeq" id="XP_015603981.1"/>
    </source>
</evidence>